<reference evidence="1 2" key="1">
    <citation type="journal article" date="2019" name="Nat. Med.">
        <title>A library of human gut bacterial isolates paired with longitudinal multiomics data enables mechanistic microbiome research.</title>
        <authorList>
            <person name="Poyet M."/>
            <person name="Groussin M."/>
            <person name="Gibbons S.M."/>
            <person name="Avila-Pacheco J."/>
            <person name="Jiang X."/>
            <person name="Kearney S.M."/>
            <person name="Perrotta A.R."/>
            <person name="Berdy B."/>
            <person name="Zhao S."/>
            <person name="Lieberman T.D."/>
            <person name="Swanson P.K."/>
            <person name="Smith M."/>
            <person name="Roesemann S."/>
            <person name="Alexander J.E."/>
            <person name="Rich S.A."/>
            <person name="Livny J."/>
            <person name="Vlamakis H."/>
            <person name="Clish C."/>
            <person name="Bullock K."/>
            <person name="Deik A."/>
            <person name="Scott J."/>
            <person name="Pierce K.A."/>
            <person name="Xavier R.J."/>
            <person name="Alm E.J."/>
        </authorList>
    </citation>
    <scope>NUCLEOTIDE SEQUENCE [LARGE SCALE GENOMIC DNA]</scope>
    <source>
        <strain evidence="1 2">BIOML-A12</strain>
    </source>
</reference>
<gene>
    <name evidence="1" type="ORF">GT712_06160</name>
</gene>
<name>A0A6L8XS59_9FIRM</name>
<dbReference type="EMBL" id="WWVF01000009">
    <property type="protein sequence ID" value="MZS88677.1"/>
    <property type="molecule type" value="Genomic_DNA"/>
</dbReference>
<accession>A0A6L8XS59</accession>
<dbReference type="RefSeq" id="WP_161276078.1">
    <property type="nucleotide sequence ID" value="NZ_WWVH01000069.1"/>
</dbReference>
<evidence type="ECO:0000313" key="2">
    <source>
        <dbReference type="Proteomes" id="UP000477156"/>
    </source>
</evidence>
<proteinExistence type="predicted"/>
<dbReference type="AlphaFoldDB" id="A0A6L8XS59"/>
<dbReference type="Proteomes" id="UP000477156">
    <property type="component" value="Unassembled WGS sequence"/>
</dbReference>
<organism evidence="1 2">
    <name type="scientific">Blautia wexlerae</name>
    <dbReference type="NCBI Taxonomy" id="418240"/>
    <lineage>
        <taxon>Bacteria</taxon>
        <taxon>Bacillati</taxon>
        <taxon>Bacillota</taxon>
        <taxon>Clostridia</taxon>
        <taxon>Lachnospirales</taxon>
        <taxon>Lachnospiraceae</taxon>
        <taxon>Blautia</taxon>
    </lineage>
</organism>
<sequence length="85" mass="9846">MEKNYIISKCDDSEFCFQPQGNSLIVLLDNDEKVCVLNETSRFLYENCSGKTVENLCKELFEIILDMEARAGLRFWQIGSVRSTR</sequence>
<protein>
    <submittedName>
        <fullName evidence="1">PqqD family peptide modification chaperone</fullName>
    </submittedName>
</protein>
<comment type="caution">
    <text evidence="1">The sequence shown here is derived from an EMBL/GenBank/DDBJ whole genome shotgun (WGS) entry which is preliminary data.</text>
</comment>
<evidence type="ECO:0000313" key="1">
    <source>
        <dbReference type="EMBL" id="MZS88677.1"/>
    </source>
</evidence>